<organism evidence="21 22">
    <name type="scientific">Shewanella decolorationis</name>
    <dbReference type="NCBI Taxonomy" id="256839"/>
    <lineage>
        <taxon>Bacteria</taxon>
        <taxon>Pseudomonadati</taxon>
        <taxon>Pseudomonadota</taxon>
        <taxon>Gammaproteobacteria</taxon>
        <taxon>Alteromonadales</taxon>
        <taxon>Shewanellaceae</taxon>
        <taxon>Shewanella</taxon>
    </lineage>
</organism>
<dbReference type="InterPro" id="IPR029151">
    <property type="entry name" value="Sensor-like_sf"/>
</dbReference>
<keyword evidence="9" id="KW-0418">Kinase</keyword>
<dbReference type="PROSITE" id="PS50110">
    <property type="entry name" value="RESPONSE_REGULATORY"/>
    <property type="match status" value="1"/>
</dbReference>
<evidence type="ECO:0000256" key="5">
    <source>
        <dbReference type="ARBA" id="ARBA00022519"/>
    </source>
</evidence>
<evidence type="ECO:0000256" key="8">
    <source>
        <dbReference type="ARBA" id="ARBA00022692"/>
    </source>
</evidence>
<keyword evidence="16" id="KW-0175">Coiled coil</keyword>
<dbReference type="KEGG" id="sdeo:D0436_12540"/>
<dbReference type="PANTHER" id="PTHR43047">
    <property type="entry name" value="TWO-COMPONENT HISTIDINE PROTEIN KINASE"/>
    <property type="match status" value="1"/>
</dbReference>
<dbReference type="PRINTS" id="PR00344">
    <property type="entry name" value="BCTRLSENSOR"/>
</dbReference>
<dbReference type="Pfam" id="PF02518">
    <property type="entry name" value="HATPase_c"/>
    <property type="match status" value="1"/>
</dbReference>
<evidence type="ECO:0000256" key="3">
    <source>
        <dbReference type="ARBA" id="ARBA00012438"/>
    </source>
</evidence>
<evidence type="ECO:0000259" key="18">
    <source>
        <dbReference type="PROSITE" id="PS50109"/>
    </source>
</evidence>
<reference evidence="21 22" key="1">
    <citation type="journal article" date="2019" name="Ecotoxicol. Environ. Saf.">
        <title>Microbial characterization of heavy metal resistant bacterial strains isolated from an electroplating wastewater treatment plant.</title>
        <authorList>
            <person name="Cai X."/>
            <person name="Zheng X."/>
            <person name="Zhang D."/>
            <person name="Iqbal W."/>
            <person name="Liu C."/>
            <person name="Yang B."/>
            <person name="Zhao X."/>
            <person name="Lu X."/>
            <person name="Mao Y."/>
        </authorList>
    </citation>
    <scope>NUCLEOTIDE SEQUENCE [LARGE SCALE GENOMIC DNA]</scope>
    <source>
        <strain evidence="21 22">Ni1-3</strain>
    </source>
</reference>
<feature type="transmembrane region" description="Helical" evidence="17">
    <location>
        <begin position="47"/>
        <end position="68"/>
    </location>
</feature>
<evidence type="ECO:0000313" key="22">
    <source>
        <dbReference type="Proteomes" id="UP000321124"/>
    </source>
</evidence>
<dbReference type="CDD" id="cd17546">
    <property type="entry name" value="REC_hyHK_CKI1_RcsC-like"/>
    <property type="match status" value="1"/>
</dbReference>
<keyword evidence="6 15" id="KW-0597">Phosphoprotein</keyword>
<keyword evidence="7" id="KW-0808">Transferase</keyword>
<dbReference type="InterPro" id="IPR036641">
    <property type="entry name" value="HPT_dom_sf"/>
</dbReference>
<dbReference type="InterPro" id="IPR036097">
    <property type="entry name" value="HisK_dim/P_sf"/>
</dbReference>
<dbReference type="Proteomes" id="UP000321124">
    <property type="component" value="Chromosome"/>
</dbReference>
<dbReference type="InterPro" id="IPR004358">
    <property type="entry name" value="Sig_transdc_His_kin-like_C"/>
</dbReference>
<dbReference type="InterPro" id="IPR008207">
    <property type="entry name" value="Sig_transdc_His_kin_Hpt_dom"/>
</dbReference>
<evidence type="ECO:0000256" key="6">
    <source>
        <dbReference type="ARBA" id="ARBA00022553"/>
    </source>
</evidence>
<dbReference type="AlphaFoldDB" id="A0A5B8QZ36"/>
<keyword evidence="13 17" id="KW-0472">Membrane</keyword>
<dbReference type="SUPFAM" id="SSF55874">
    <property type="entry name" value="ATPase domain of HSP90 chaperone/DNA topoisomerase II/histidine kinase"/>
    <property type="match status" value="1"/>
</dbReference>
<dbReference type="FunFam" id="3.30.565.10:FF:000010">
    <property type="entry name" value="Sensor histidine kinase RcsC"/>
    <property type="match status" value="1"/>
</dbReference>
<keyword evidence="12" id="KW-0902">Two-component regulatory system</keyword>
<evidence type="ECO:0000256" key="14">
    <source>
        <dbReference type="PROSITE-ProRule" id="PRU00110"/>
    </source>
</evidence>
<proteinExistence type="predicted"/>
<feature type="domain" description="HPt" evidence="20">
    <location>
        <begin position="929"/>
        <end position="1024"/>
    </location>
</feature>
<keyword evidence="11 17" id="KW-1133">Transmembrane helix</keyword>
<evidence type="ECO:0000256" key="1">
    <source>
        <dbReference type="ARBA" id="ARBA00000085"/>
    </source>
</evidence>
<evidence type="ECO:0000256" key="2">
    <source>
        <dbReference type="ARBA" id="ARBA00004429"/>
    </source>
</evidence>
<dbReference type="PROSITE" id="PS50894">
    <property type="entry name" value="HPT"/>
    <property type="match status" value="1"/>
</dbReference>
<dbReference type="SUPFAM" id="SSF47384">
    <property type="entry name" value="Homodimeric domain of signal transducing histidine kinase"/>
    <property type="match status" value="1"/>
</dbReference>
<dbReference type="InterPro" id="IPR003661">
    <property type="entry name" value="HisK_dim/P_dom"/>
</dbReference>
<keyword evidence="10" id="KW-0067">ATP-binding</keyword>
<evidence type="ECO:0000256" key="4">
    <source>
        <dbReference type="ARBA" id="ARBA00022475"/>
    </source>
</evidence>
<feature type="transmembrane region" description="Helical" evidence="17">
    <location>
        <begin position="98"/>
        <end position="115"/>
    </location>
</feature>
<feature type="transmembrane region" description="Helical" evidence="17">
    <location>
        <begin position="17"/>
        <end position="41"/>
    </location>
</feature>
<dbReference type="GO" id="GO:0000155">
    <property type="term" value="F:phosphorelay sensor kinase activity"/>
    <property type="evidence" value="ECO:0007669"/>
    <property type="project" value="InterPro"/>
</dbReference>
<keyword evidence="4" id="KW-1003">Cell membrane</keyword>
<dbReference type="CDD" id="cd12914">
    <property type="entry name" value="PDC1_DGC_like"/>
    <property type="match status" value="1"/>
</dbReference>
<dbReference type="Gene3D" id="3.30.565.10">
    <property type="entry name" value="Histidine kinase-like ATPase, C-terminal domain"/>
    <property type="match status" value="1"/>
</dbReference>
<dbReference type="SMART" id="SM00448">
    <property type="entry name" value="REC"/>
    <property type="match status" value="1"/>
</dbReference>
<dbReference type="PANTHER" id="PTHR43047:SF72">
    <property type="entry name" value="OSMOSENSING HISTIDINE PROTEIN KINASE SLN1"/>
    <property type="match status" value="1"/>
</dbReference>
<feature type="domain" description="Histidine kinase" evidence="18">
    <location>
        <begin position="565"/>
        <end position="781"/>
    </location>
</feature>
<evidence type="ECO:0000313" key="21">
    <source>
        <dbReference type="EMBL" id="QDZ91226.1"/>
    </source>
</evidence>
<dbReference type="RefSeq" id="WP_208658997.1">
    <property type="nucleotide sequence ID" value="NZ_CP031775.2"/>
</dbReference>
<evidence type="ECO:0000256" key="12">
    <source>
        <dbReference type="ARBA" id="ARBA00023012"/>
    </source>
</evidence>
<dbReference type="EC" id="2.7.13.3" evidence="3"/>
<keyword evidence="5" id="KW-0997">Cell inner membrane</keyword>
<dbReference type="InterPro" id="IPR036890">
    <property type="entry name" value="HATPase_C_sf"/>
</dbReference>
<evidence type="ECO:0000259" key="19">
    <source>
        <dbReference type="PROSITE" id="PS50110"/>
    </source>
</evidence>
<keyword evidence="8 17" id="KW-0812">Transmembrane</keyword>
<feature type="domain" description="Response regulatory" evidence="19">
    <location>
        <begin position="807"/>
        <end position="919"/>
    </location>
</feature>
<dbReference type="Gene3D" id="3.40.50.2300">
    <property type="match status" value="1"/>
</dbReference>
<feature type="transmembrane region" description="Helical" evidence="17">
    <location>
        <begin position="127"/>
        <end position="154"/>
    </location>
</feature>
<evidence type="ECO:0000256" key="10">
    <source>
        <dbReference type="ARBA" id="ARBA00022840"/>
    </source>
</evidence>
<dbReference type="GO" id="GO:0009927">
    <property type="term" value="F:histidine phosphotransfer kinase activity"/>
    <property type="evidence" value="ECO:0007669"/>
    <property type="project" value="TreeGrafter"/>
</dbReference>
<evidence type="ECO:0000256" key="17">
    <source>
        <dbReference type="SAM" id="Phobius"/>
    </source>
</evidence>
<dbReference type="SMART" id="SM00387">
    <property type="entry name" value="HATPase_c"/>
    <property type="match status" value="1"/>
</dbReference>
<keyword evidence="10" id="KW-0547">Nucleotide-binding</keyword>
<dbReference type="Gene3D" id="1.20.120.160">
    <property type="entry name" value="HPT domain"/>
    <property type="match status" value="1"/>
</dbReference>
<evidence type="ECO:0000256" key="9">
    <source>
        <dbReference type="ARBA" id="ARBA00022777"/>
    </source>
</evidence>
<evidence type="ECO:0000256" key="7">
    <source>
        <dbReference type="ARBA" id="ARBA00022679"/>
    </source>
</evidence>
<dbReference type="Gene3D" id="1.10.287.130">
    <property type="match status" value="1"/>
</dbReference>
<dbReference type="InterPro" id="IPR011006">
    <property type="entry name" value="CheY-like_superfamily"/>
</dbReference>
<comment type="subcellular location">
    <subcellularLocation>
        <location evidence="2">Cell inner membrane</location>
        <topology evidence="2">Multi-pass membrane protein</topology>
    </subcellularLocation>
</comment>
<dbReference type="SUPFAM" id="SSF52172">
    <property type="entry name" value="CheY-like"/>
    <property type="match status" value="1"/>
</dbReference>
<protein>
    <recommendedName>
        <fullName evidence="3">histidine kinase</fullName>
        <ecNumber evidence="3">2.7.13.3</ecNumber>
    </recommendedName>
</protein>
<dbReference type="Pfam" id="PF00512">
    <property type="entry name" value="HisKA"/>
    <property type="match status" value="1"/>
</dbReference>
<dbReference type="SUPFAM" id="SSF103190">
    <property type="entry name" value="Sensory domain-like"/>
    <property type="match status" value="1"/>
</dbReference>
<dbReference type="Gene3D" id="3.30.450.20">
    <property type="entry name" value="PAS domain"/>
    <property type="match status" value="1"/>
</dbReference>
<dbReference type="SUPFAM" id="SSF47226">
    <property type="entry name" value="Histidine-containing phosphotransfer domain, HPT domain"/>
    <property type="match status" value="1"/>
</dbReference>
<feature type="modified residue" description="Phosphohistidine" evidence="14">
    <location>
        <position position="968"/>
    </location>
</feature>
<evidence type="ECO:0000256" key="11">
    <source>
        <dbReference type="ARBA" id="ARBA00022989"/>
    </source>
</evidence>
<evidence type="ECO:0000256" key="13">
    <source>
        <dbReference type="ARBA" id="ARBA00023136"/>
    </source>
</evidence>
<dbReference type="EMBL" id="CP031775">
    <property type="protein sequence ID" value="QDZ91226.1"/>
    <property type="molecule type" value="Genomic_DNA"/>
</dbReference>
<dbReference type="SMART" id="SM00388">
    <property type="entry name" value="HisKA"/>
    <property type="match status" value="1"/>
</dbReference>
<dbReference type="InterPro" id="IPR005467">
    <property type="entry name" value="His_kinase_dom"/>
</dbReference>
<evidence type="ECO:0000256" key="16">
    <source>
        <dbReference type="SAM" id="Coils"/>
    </source>
</evidence>
<dbReference type="PROSITE" id="PS50109">
    <property type="entry name" value="HIS_KIN"/>
    <property type="match status" value="1"/>
</dbReference>
<dbReference type="SMART" id="SM00073">
    <property type="entry name" value="HPT"/>
    <property type="match status" value="1"/>
</dbReference>
<dbReference type="CDD" id="cd16922">
    <property type="entry name" value="HATPase_EvgS-ArcB-TorS-like"/>
    <property type="match status" value="1"/>
</dbReference>
<dbReference type="Pfam" id="PF00072">
    <property type="entry name" value="Response_reg"/>
    <property type="match status" value="1"/>
</dbReference>
<dbReference type="InterPro" id="IPR003594">
    <property type="entry name" value="HATPase_dom"/>
</dbReference>
<feature type="modified residue" description="4-aspartylphosphate" evidence="15">
    <location>
        <position position="856"/>
    </location>
</feature>
<feature type="transmembrane region" description="Helical" evidence="17">
    <location>
        <begin position="433"/>
        <end position="452"/>
    </location>
</feature>
<sequence length="1024" mass="115627">MLAVIKNHNKPIKKHRLLFLLYCITIGLLANLSVVSFPIAVPFNVGNVAILVILARLGPIWALICFLFVTYPLPYDITITSSILQVILFYLYNKFEKINLLTASLIYFISIAILNRLMLPEAITDKYFFLLIFTTLATALFAWSIKAANLLLALYVNAQQLRKQSLQHQLSYRVGLYTAIPATLLITLGLNGISSLHLVKQIAIFQDEVSILNKEIEAKLKNYVDKIETITNLTDIQLTKNTLKQLVEQSPEFISALVTDKNGLVREFYKANLNENRLNNESVADRPYFYQVKKSNTSFLSDTFMGRALGEDQLFAVSTPIKIDNQFSGVLQLAIKLDSLLKVFSNRNDSISHRILLDSSGKKVWGSNISGEIGSIWVRPNHSLPMENKFLTNSLFNPLKPITFSKDVHHLIISEDVSNSGWSLYFFIDTDDLFLIFSIYFSLALLLITLILEISIQFSKRFVKHYTQALEQLVDYTQQWDGKSSVRKNLTFTQSALEIDTLAHSFVNMQRRVSGAHHAIISTMNEVRLLNEELEERVENRTKELELERDKANHLASIKTRFLANMSHEIRTPITIIKGFTEQILPKTDGEIHSALCKIEQNTTHLQSIINDILDAAKIDEGKMTIAEQYIDIIPLLESIYESIVMLASSKMLITESEIDIGEIRYVMTDPYRLKQILLNFISNAVKFTHQGKIKLVANINQSNQLYIAIIDEGIGISQEQASNLFQAFTQADSSTSRDFGGTGLGLFISKQLADAMSITLDMQSEPGVGSCFSVTIPESKVTNNINSVITHSHEASYEKYNWENLHILIVDDVKDIRDLIAIYLQETGINLSFAENGQQAVQLVKQQYYDLIILDQQMPIMDGVTAANEIKKFNKKIPLLLLSADILDVESTLGEVFKEKISKPFTKVQLLTTLSKLLNLKEPSVLKNILIEDDLVIEYLETLPSLMNKLESLIENGDSNNLSRELHKIKGTSACFELKSISQSALKLQNLLTERTLSVSDLEELSFAIKSYSDNTKDSINSK</sequence>
<dbReference type="GO" id="GO:0005886">
    <property type="term" value="C:plasma membrane"/>
    <property type="evidence" value="ECO:0007669"/>
    <property type="project" value="UniProtKB-SubCell"/>
</dbReference>
<dbReference type="InterPro" id="IPR001789">
    <property type="entry name" value="Sig_transdc_resp-reg_receiver"/>
</dbReference>
<gene>
    <name evidence="21" type="ORF">D0436_12540</name>
</gene>
<evidence type="ECO:0000256" key="15">
    <source>
        <dbReference type="PROSITE-ProRule" id="PRU00169"/>
    </source>
</evidence>
<evidence type="ECO:0000259" key="20">
    <source>
        <dbReference type="PROSITE" id="PS50894"/>
    </source>
</evidence>
<dbReference type="Pfam" id="PF01627">
    <property type="entry name" value="Hpt"/>
    <property type="match status" value="1"/>
</dbReference>
<dbReference type="CDD" id="cd00082">
    <property type="entry name" value="HisKA"/>
    <property type="match status" value="1"/>
</dbReference>
<accession>A0A5B8QZ36</accession>
<name>A0A5B8QZ36_9GAMM</name>
<feature type="coiled-coil region" evidence="16">
    <location>
        <begin position="524"/>
        <end position="555"/>
    </location>
</feature>
<comment type="catalytic activity">
    <reaction evidence="1">
        <text>ATP + protein L-histidine = ADP + protein N-phospho-L-histidine.</text>
        <dbReference type="EC" id="2.7.13.3"/>
    </reaction>
</comment>